<organism evidence="1">
    <name type="scientific">Arundo donax</name>
    <name type="common">Giant reed</name>
    <name type="synonym">Donax arundinaceus</name>
    <dbReference type="NCBI Taxonomy" id="35708"/>
    <lineage>
        <taxon>Eukaryota</taxon>
        <taxon>Viridiplantae</taxon>
        <taxon>Streptophyta</taxon>
        <taxon>Embryophyta</taxon>
        <taxon>Tracheophyta</taxon>
        <taxon>Spermatophyta</taxon>
        <taxon>Magnoliopsida</taxon>
        <taxon>Liliopsida</taxon>
        <taxon>Poales</taxon>
        <taxon>Poaceae</taxon>
        <taxon>PACMAD clade</taxon>
        <taxon>Arundinoideae</taxon>
        <taxon>Arundineae</taxon>
        <taxon>Arundo</taxon>
    </lineage>
</organism>
<reference evidence="1" key="1">
    <citation type="submission" date="2014-09" db="EMBL/GenBank/DDBJ databases">
        <authorList>
            <person name="Magalhaes I.L.F."/>
            <person name="Oliveira U."/>
            <person name="Santos F.R."/>
            <person name="Vidigal T.H.D.A."/>
            <person name="Brescovit A.D."/>
            <person name="Santos A.J."/>
        </authorList>
    </citation>
    <scope>NUCLEOTIDE SEQUENCE</scope>
    <source>
        <tissue evidence="1">Shoot tissue taken approximately 20 cm above the soil surface</tissue>
    </source>
</reference>
<evidence type="ECO:0000313" key="1">
    <source>
        <dbReference type="EMBL" id="JAE39255.1"/>
    </source>
</evidence>
<name>A0A0A9HQ53_ARUDO</name>
<reference evidence="1" key="2">
    <citation type="journal article" date="2015" name="Data Brief">
        <title>Shoot transcriptome of the giant reed, Arundo donax.</title>
        <authorList>
            <person name="Barrero R.A."/>
            <person name="Guerrero F.D."/>
            <person name="Moolhuijzen P."/>
            <person name="Goolsby J.A."/>
            <person name="Tidwell J."/>
            <person name="Bellgard S.E."/>
            <person name="Bellgard M.I."/>
        </authorList>
    </citation>
    <scope>NUCLEOTIDE SEQUENCE</scope>
    <source>
        <tissue evidence="1">Shoot tissue taken approximately 20 cm above the soil surface</tissue>
    </source>
</reference>
<dbReference type="AlphaFoldDB" id="A0A0A9HQ53"/>
<dbReference type="EMBL" id="GBRH01158641">
    <property type="protein sequence ID" value="JAE39255.1"/>
    <property type="molecule type" value="Transcribed_RNA"/>
</dbReference>
<sequence length="42" mass="5110">MLPNGTYLFSRKQCPYFFLLEKCYLFICRSQVFLPKPIQFQT</sequence>
<proteinExistence type="predicted"/>
<accession>A0A0A9HQ53</accession>
<protein>
    <submittedName>
        <fullName evidence="1">Uncharacterized protein</fullName>
    </submittedName>
</protein>